<organism evidence="2 3">
    <name type="scientific">Pseudovibrio axinellae</name>
    <dbReference type="NCBI Taxonomy" id="989403"/>
    <lineage>
        <taxon>Bacteria</taxon>
        <taxon>Pseudomonadati</taxon>
        <taxon>Pseudomonadota</taxon>
        <taxon>Alphaproteobacteria</taxon>
        <taxon>Hyphomicrobiales</taxon>
        <taxon>Stappiaceae</taxon>
        <taxon>Pseudovibrio</taxon>
    </lineage>
</organism>
<reference evidence="2 3" key="1">
    <citation type="journal article" date="2016" name="Front. Microbiol.">
        <title>Comparative Genomic Analysis Reveals a Diverse Repertoire of Genes Involved in Prokaryote-Eukaryote Interactions within the Pseudovibrio Genus.</title>
        <authorList>
            <person name="Romano S."/>
            <person name="Fernandez-Guerra A."/>
            <person name="Reen F.J."/>
            <person name="Glockner F.O."/>
            <person name="Crowley S.P."/>
            <person name="O'Sullivan O."/>
            <person name="Cotter P.D."/>
            <person name="Adams C."/>
            <person name="Dobson A.D."/>
            <person name="O'Gara F."/>
        </authorList>
    </citation>
    <scope>NUCLEOTIDE SEQUENCE [LARGE SCALE GENOMIC DNA]</scope>
    <source>
        <strain evidence="2 3">Ad2</strain>
    </source>
</reference>
<dbReference type="EMBL" id="LMCB01000161">
    <property type="protein sequence ID" value="KZL04565.1"/>
    <property type="molecule type" value="Genomic_DNA"/>
</dbReference>
<name>A0A165SWC1_9HYPH</name>
<dbReference type="STRING" id="989403.SAMN05421798_10460"/>
<dbReference type="RefSeq" id="WP_208979425.1">
    <property type="nucleotide sequence ID" value="NZ_FOFM01000004.1"/>
</dbReference>
<evidence type="ECO:0000313" key="3">
    <source>
        <dbReference type="Proteomes" id="UP000076577"/>
    </source>
</evidence>
<evidence type="ECO:0000313" key="2">
    <source>
        <dbReference type="EMBL" id="KZL04565.1"/>
    </source>
</evidence>
<dbReference type="AlphaFoldDB" id="A0A165SWC1"/>
<feature type="region of interest" description="Disordered" evidence="1">
    <location>
        <begin position="1"/>
        <end position="21"/>
    </location>
</feature>
<comment type="caution">
    <text evidence="2">The sequence shown here is derived from an EMBL/GenBank/DDBJ whole genome shotgun (WGS) entry which is preliminary data.</text>
</comment>
<dbReference type="PATRIC" id="fig|989403.3.peg.5088"/>
<protein>
    <submittedName>
        <fullName evidence="2">Uncharacterized protein</fullName>
    </submittedName>
</protein>
<sequence length="75" mass="8105">MTSQIDDKKARDTRDDLQPGIDNLTSQIKSAAVSDTDKATLALRAGKAIVSNVAEEILVNHFSETLSKEDEDTTA</sequence>
<feature type="compositionally biased region" description="Basic and acidic residues" evidence="1">
    <location>
        <begin position="1"/>
        <end position="17"/>
    </location>
</feature>
<keyword evidence="3" id="KW-1185">Reference proteome</keyword>
<proteinExistence type="predicted"/>
<gene>
    <name evidence="2" type="ORF">PsAD2_04648</name>
</gene>
<evidence type="ECO:0000256" key="1">
    <source>
        <dbReference type="SAM" id="MobiDB-lite"/>
    </source>
</evidence>
<dbReference type="Proteomes" id="UP000076577">
    <property type="component" value="Unassembled WGS sequence"/>
</dbReference>
<accession>A0A165SWC1</accession>